<dbReference type="Proteomes" id="UP000694388">
    <property type="component" value="Unplaced"/>
</dbReference>
<accession>A0A8C4QD48</accession>
<dbReference type="GeneTree" id="ENSGT00950000183018"/>
<evidence type="ECO:0000313" key="4">
    <source>
        <dbReference type="Proteomes" id="UP000694388"/>
    </source>
</evidence>
<dbReference type="GO" id="GO:0000423">
    <property type="term" value="P:mitophagy"/>
    <property type="evidence" value="ECO:0007669"/>
    <property type="project" value="UniProtKB-ARBA"/>
</dbReference>
<organism evidence="3 4">
    <name type="scientific">Eptatretus burgeri</name>
    <name type="common">Inshore hagfish</name>
    <dbReference type="NCBI Taxonomy" id="7764"/>
    <lineage>
        <taxon>Eukaryota</taxon>
        <taxon>Metazoa</taxon>
        <taxon>Chordata</taxon>
        <taxon>Craniata</taxon>
        <taxon>Vertebrata</taxon>
        <taxon>Cyclostomata</taxon>
        <taxon>Myxini</taxon>
        <taxon>Myxiniformes</taxon>
        <taxon>Myxinidae</taxon>
        <taxon>Eptatretinae</taxon>
        <taxon>Eptatretus</taxon>
    </lineage>
</organism>
<dbReference type="InterPro" id="IPR051557">
    <property type="entry name" value="NipSnap_domain"/>
</dbReference>
<dbReference type="GO" id="GO:0005739">
    <property type="term" value="C:mitochondrion"/>
    <property type="evidence" value="ECO:0007669"/>
    <property type="project" value="TreeGrafter"/>
</dbReference>
<reference evidence="3" key="1">
    <citation type="submission" date="2025-08" db="UniProtKB">
        <authorList>
            <consortium name="Ensembl"/>
        </authorList>
    </citation>
    <scope>IDENTIFICATION</scope>
</reference>
<dbReference type="Pfam" id="PF07978">
    <property type="entry name" value="NIPSNAP"/>
    <property type="match status" value="2"/>
</dbReference>
<reference evidence="3" key="2">
    <citation type="submission" date="2025-09" db="UniProtKB">
        <authorList>
            <consortium name="Ensembl"/>
        </authorList>
    </citation>
    <scope>IDENTIFICATION</scope>
</reference>
<dbReference type="InterPro" id="IPR011008">
    <property type="entry name" value="Dimeric_a/b-barrel"/>
</dbReference>
<dbReference type="PANTHER" id="PTHR21017">
    <property type="entry name" value="NIPSNAP-RELATED"/>
    <property type="match status" value="1"/>
</dbReference>
<evidence type="ECO:0000313" key="3">
    <source>
        <dbReference type="Ensembl" id="ENSEBUP00000013260.1"/>
    </source>
</evidence>
<protein>
    <submittedName>
        <fullName evidence="3">Nipsnap homolog 3A (C. elegans)</fullName>
    </submittedName>
</protein>
<evidence type="ECO:0000256" key="1">
    <source>
        <dbReference type="ARBA" id="ARBA00005291"/>
    </source>
</evidence>
<name>A0A8C4QD48_EPTBU</name>
<feature type="domain" description="NIPSNAP" evidence="2">
    <location>
        <begin position="36"/>
        <end position="133"/>
    </location>
</feature>
<evidence type="ECO:0000259" key="2">
    <source>
        <dbReference type="Pfam" id="PF07978"/>
    </source>
</evidence>
<keyword evidence="4" id="KW-1185">Reference proteome</keyword>
<dbReference type="PANTHER" id="PTHR21017:SF19">
    <property type="entry name" value="PROTEIN NIPSNAP HOMOLOG 3B"/>
    <property type="match status" value="1"/>
</dbReference>
<comment type="similarity">
    <text evidence="1">Belongs to the NipSnap family.</text>
</comment>
<dbReference type="InterPro" id="IPR012577">
    <property type="entry name" value="NIPSNAP"/>
</dbReference>
<proteinExistence type="inferred from homology"/>
<dbReference type="SUPFAM" id="SSF54909">
    <property type="entry name" value="Dimeric alpha+beta barrel"/>
    <property type="match status" value="2"/>
</dbReference>
<sequence length="216" mass="24624">MIPTASRVIKQWRNLAGCLGWRGLSTGAQQQQTTFYELRRYGIKPDKFSEFLQTTEENIHLRTAHSPLLGYWTVEHGELNQVVHIWPYESYAKRTSVRTALAKDKQWIDRYISKIHPMLSWQQSQVTYLVPWANMQSPAEEGVYELVSFQMKPGGPAMWGKTFQAALNTHANIGYCTLVGVFHAEFGSLNHVQTPEPRAGTWLTRMPGSSLPCVRA</sequence>
<dbReference type="Ensembl" id="ENSEBUT00000013836.1">
    <property type="protein sequence ID" value="ENSEBUP00000013260.1"/>
    <property type="gene ID" value="ENSEBUG00000008383.1"/>
</dbReference>
<dbReference type="AlphaFoldDB" id="A0A8C4QD48"/>
<feature type="domain" description="NIPSNAP" evidence="2">
    <location>
        <begin position="144"/>
        <end position="192"/>
    </location>
</feature>
<dbReference type="Gene3D" id="3.30.70.100">
    <property type="match status" value="2"/>
</dbReference>